<comment type="caution">
    <text evidence="2">The sequence shown here is derived from an EMBL/GenBank/DDBJ whole genome shotgun (WGS) entry which is preliminary data.</text>
</comment>
<accession>A0ABV7K3Z0</accession>
<organism evidence="2 3">
    <name type="scientific">Alteromonas oceani</name>
    <dbReference type="NCBI Taxonomy" id="2071609"/>
    <lineage>
        <taxon>Bacteria</taxon>
        <taxon>Pseudomonadati</taxon>
        <taxon>Pseudomonadota</taxon>
        <taxon>Gammaproteobacteria</taxon>
        <taxon>Alteromonadales</taxon>
        <taxon>Alteromonadaceae</taxon>
        <taxon>Alteromonas/Salinimonas group</taxon>
        <taxon>Alteromonas</taxon>
    </lineage>
</organism>
<gene>
    <name evidence="2" type="ORF">ACFOEW_18190</name>
</gene>
<evidence type="ECO:0000256" key="1">
    <source>
        <dbReference type="SAM" id="Coils"/>
    </source>
</evidence>
<keyword evidence="1" id="KW-0175">Coiled coil</keyword>
<feature type="coiled-coil region" evidence="1">
    <location>
        <begin position="103"/>
        <end position="137"/>
    </location>
</feature>
<evidence type="ECO:0000313" key="3">
    <source>
        <dbReference type="Proteomes" id="UP001595477"/>
    </source>
</evidence>
<dbReference type="RefSeq" id="WP_123324466.1">
    <property type="nucleotide sequence ID" value="NZ_JBHRSX010000098.1"/>
</dbReference>
<name>A0ABV7K3Z0_9ALTE</name>
<dbReference type="EMBL" id="JBHRSX010000098">
    <property type="protein sequence ID" value="MFC3203741.1"/>
    <property type="molecule type" value="Genomic_DNA"/>
</dbReference>
<reference evidence="3" key="1">
    <citation type="journal article" date="2019" name="Int. J. Syst. Evol. Microbiol.">
        <title>The Global Catalogue of Microorganisms (GCM) 10K type strain sequencing project: providing services to taxonomists for standard genome sequencing and annotation.</title>
        <authorList>
            <consortium name="The Broad Institute Genomics Platform"/>
            <consortium name="The Broad Institute Genome Sequencing Center for Infectious Disease"/>
            <person name="Wu L."/>
            <person name="Ma J."/>
        </authorList>
    </citation>
    <scope>NUCLEOTIDE SEQUENCE [LARGE SCALE GENOMIC DNA]</scope>
    <source>
        <strain evidence="3">KCTC 52449</strain>
    </source>
</reference>
<evidence type="ECO:0000313" key="2">
    <source>
        <dbReference type="EMBL" id="MFC3203741.1"/>
    </source>
</evidence>
<proteinExistence type="predicted"/>
<protein>
    <submittedName>
        <fullName evidence="2">Uncharacterized protein</fullName>
    </submittedName>
</protein>
<sequence>MGRAQIAVDKLNGWYQSQDKSSIQSYIKHDGDLNKNQIARDAGFGRKALMDTVNGNPRLQARYEEIVTEMQKNKWLLIEFDNTTSEQSTGIDSLATTAIQKELDKTRRHVADLESKLAKANAKIAQTESQFSQLSEMREVMVELGLPTR</sequence>
<keyword evidence="3" id="KW-1185">Reference proteome</keyword>
<dbReference type="Proteomes" id="UP001595477">
    <property type="component" value="Unassembled WGS sequence"/>
</dbReference>